<organism evidence="3 4">
    <name type="scientific">Mycoplasma zalophidermidis</name>
    <dbReference type="NCBI Taxonomy" id="398174"/>
    <lineage>
        <taxon>Bacteria</taxon>
        <taxon>Bacillati</taxon>
        <taxon>Mycoplasmatota</taxon>
        <taxon>Mollicutes</taxon>
        <taxon>Mycoplasmataceae</taxon>
        <taxon>Mycoplasma</taxon>
    </lineage>
</organism>
<dbReference type="RefSeq" id="WP_216567748.1">
    <property type="nucleotide sequence ID" value="NZ_JAHMHK010000001.1"/>
</dbReference>
<protein>
    <recommendedName>
        <fullName evidence="1">Single-stranded DNA-binding protein</fullName>
    </recommendedName>
</protein>
<evidence type="ECO:0000256" key="1">
    <source>
        <dbReference type="PIRNR" id="PIRNR002070"/>
    </source>
</evidence>
<keyword evidence="4" id="KW-1185">Reference proteome</keyword>
<proteinExistence type="predicted"/>
<name>A0ABS6DR11_9MOLU</name>
<dbReference type="CDD" id="cd04496">
    <property type="entry name" value="SSB_OBF"/>
    <property type="match status" value="1"/>
</dbReference>
<dbReference type="PROSITE" id="PS50935">
    <property type="entry name" value="SSB"/>
    <property type="match status" value="1"/>
</dbReference>
<dbReference type="Proteomes" id="UP000812267">
    <property type="component" value="Unassembled WGS sequence"/>
</dbReference>
<evidence type="ECO:0000256" key="2">
    <source>
        <dbReference type="PROSITE-ProRule" id="PRU00252"/>
    </source>
</evidence>
<reference evidence="3" key="1">
    <citation type="submission" date="2021-06" db="EMBL/GenBank/DDBJ databases">
        <title>Novel Mycoplasma species detected in California sea lions (Zalophus californianus) from the USA.</title>
        <authorList>
            <person name="Volokhov D.V."/>
            <person name="Furtak V.A."/>
            <person name="Zagorodnyaya T.A."/>
        </authorList>
    </citation>
    <scope>NUCLEOTIDE SEQUENCE [LARGE SCALE GENOMIC DNA]</scope>
    <source>
        <strain evidence="3">CSL 4779</strain>
    </source>
</reference>
<evidence type="ECO:0000313" key="3">
    <source>
        <dbReference type="EMBL" id="MBU4693432.1"/>
    </source>
</evidence>
<dbReference type="InterPro" id="IPR011344">
    <property type="entry name" value="ssDNA-bd"/>
</dbReference>
<keyword evidence="1 2" id="KW-0238">DNA-binding</keyword>
<dbReference type="Pfam" id="PF00436">
    <property type="entry name" value="SSB"/>
    <property type="match status" value="1"/>
</dbReference>
<evidence type="ECO:0000313" key="4">
    <source>
        <dbReference type="Proteomes" id="UP000812267"/>
    </source>
</evidence>
<dbReference type="PIRSF" id="PIRSF002070">
    <property type="entry name" value="SSB"/>
    <property type="match status" value="1"/>
</dbReference>
<dbReference type="EMBL" id="JAHMHK010000001">
    <property type="protein sequence ID" value="MBU4693432.1"/>
    <property type="molecule type" value="Genomic_DNA"/>
</dbReference>
<gene>
    <name evidence="3" type="ORF">KQ878_00840</name>
</gene>
<comment type="caution">
    <text evidence="3">The sequence shown here is derived from an EMBL/GenBank/DDBJ whole genome shotgun (WGS) entry which is preliminary data.</text>
</comment>
<dbReference type="InterPro" id="IPR000424">
    <property type="entry name" value="Primosome_PriB/ssb"/>
</dbReference>
<accession>A0ABS6DR11</accession>
<sequence length="133" mass="15224">MNKVLLTGRITNDNAKEYKKENSLWVQFNMAVIDEGKDKVDFIDVNIFNKVAENFLKYCKKGDLIEVVGKLDNQPFTSKSSGSKQYKLDVIGLQITYLSKNTNVNDKEIKEQDDTSEMVFDFDQNELLGGKNE</sequence>
<dbReference type="GO" id="GO:0003677">
    <property type="term" value="F:DNA binding"/>
    <property type="evidence" value="ECO:0007669"/>
    <property type="project" value="UniProtKB-KW"/>
</dbReference>